<dbReference type="Pfam" id="PF00249">
    <property type="entry name" value="Myb_DNA-binding"/>
    <property type="match status" value="2"/>
</dbReference>
<dbReference type="PROSITE" id="PS51294">
    <property type="entry name" value="HTH_MYB"/>
    <property type="match status" value="2"/>
</dbReference>
<evidence type="ECO:0000256" key="4">
    <source>
        <dbReference type="ARBA" id="ARBA00023242"/>
    </source>
</evidence>
<dbReference type="FunFam" id="1.10.10.60:FF:000001">
    <property type="entry name" value="MYB-related transcription factor"/>
    <property type="match status" value="1"/>
</dbReference>
<keyword evidence="3" id="KW-0238">DNA-binding</keyword>
<dbReference type="GO" id="GO:0003677">
    <property type="term" value="F:DNA binding"/>
    <property type="evidence" value="ECO:0007669"/>
    <property type="project" value="UniProtKB-KW"/>
</dbReference>
<evidence type="ECO:0000259" key="7">
    <source>
        <dbReference type="PROSITE" id="PS51294"/>
    </source>
</evidence>
<comment type="caution">
    <text evidence="8">The sequence shown here is derived from an EMBL/GenBank/DDBJ whole genome shotgun (WGS) entry which is preliminary data.</text>
</comment>
<evidence type="ECO:0000256" key="5">
    <source>
        <dbReference type="SAM" id="MobiDB-lite"/>
    </source>
</evidence>
<dbReference type="PANTHER" id="PTHR47999">
    <property type="entry name" value="TRANSCRIPTION FACTOR MYB8-RELATED-RELATED"/>
    <property type="match status" value="1"/>
</dbReference>
<dbReference type="CDD" id="cd00167">
    <property type="entry name" value="SANT"/>
    <property type="match status" value="2"/>
</dbReference>
<evidence type="ECO:0000256" key="2">
    <source>
        <dbReference type="ARBA" id="ARBA00022737"/>
    </source>
</evidence>
<evidence type="ECO:0000256" key="1">
    <source>
        <dbReference type="ARBA" id="ARBA00004123"/>
    </source>
</evidence>
<organism evidence="8 9">
    <name type="scientific">Protea cynaroides</name>
    <dbReference type="NCBI Taxonomy" id="273540"/>
    <lineage>
        <taxon>Eukaryota</taxon>
        <taxon>Viridiplantae</taxon>
        <taxon>Streptophyta</taxon>
        <taxon>Embryophyta</taxon>
        <taxon>Tracheophyta</taxon>
        <taxon>Spermatophyta</taxon>
        <taxon>Magnoliopsida</taxon>
        <taxon>Proteales</taxon>
        <taxon>Proteaceae</taxon>
        <taxon>Protea</taxon>
    </lineage>
</organism>
<dbReference type="EMBL" id="JAMYWD010000002">
    <property type="protein sequence ID" value="KAJ4978898.1"/>
    <property type="molecule type" value="Genomic_DNA"/>
</dbReference>
<evidence type="ECO:0000313" key="8">
    <source>
        <dbReference type="EMBL" id="KAJ4978898.1"/>
    </source>
</evidence>
<protein>
    <submittedName>
        <fullName evidence="8">Uncharacterized protein</fullName>
    </submittedName>
</protein>
<feature type="domain" description="Myb-like" evidence="6">
    <location>
        <begin position="10"/>
        <end position="62"/>
    </location>
</feature>
<keyword evidence="2" id="KW-0677">Repeat</keyword>
<dbReference type="SUPFAM" id="SSF46689">
    <property type="entry name" value="Homeodomain-like"/>
    <property type="match status" value="1"/>
</dbReference>
<sequence>MGRKPCCSKEEGLNRGGWSSLEDKVLTDYIRVNGEGKWRHLPKKAGLKRCGKSCRLRWLNYLRPGIKRGNITQDEEELIVRLHKLLGNRWSLIAGRLPGRTDNEIKNYWNTTLSKKLNHSWGLNHSNISEGKKKKRRKNKSSNNNKKKKTRLDTETLQTETPSTQIMELQEEEEKKKPTITLPLSIAEQSMTQIMESHVVKPMASRGNKVLLPSRPHLDEHHLDIRATLEPFMAVKSDLYDNEASSFKFNLGEVNHSDLMMDLNQGDLSLADRSSDFFELFDFHNGEGGDCDNGGNSNGSSLMASTEQPLFYHDEFLEELFGP</sequence>
<feature type="region of interest" description="Disordered" evidence="5">
    <location>
        <begin position="121"/>
        <end position="165"/>
    </location>
</feature>
<dbReference type="OrthoDB" id="2143914at2759"/>
<dbReference type="Gene3D" id="1.10.10.60">
    <property type="entry name" value="Homeodomain-like"/>
    <property type="match status" value="2"/>
</dbReference>
<reference evidence="8" key="1">
    <citation type="journal article" date="2023" name="Plant J.">
        <title>The genome of the king protea, Protea cynaroides.</title>
        <authorList>
            <person name="Chang J."/>
            <person name="Duong T.A."/>
            <person name="Schoeman C."/>
            <person name="Ma X."/>
            <person name="Roodt D."/>
            <person name="Barker N."/>
            <person name="Li Z."/>
            <person name="Van de Peer Y."/>
            <person name="Mizrachi E."/>
        </authorList>
    </citation>
    <scope>NUCLEOTIDE SEQUENCE</scope>
    <source>
        <tissue evidence="8">Young leaves</tissue>
    </source>
</reference>
<dbReference type="InterPro" id="IPR015495">
    <property type="entry name" value="Myb_TF_plants"/>
</dbReference>
<evidence type="ECO:0000313" key="9">
    <source>
        <dbReference type="Proteomes" id="UP001141806"/>
    </source>
</evidence>
<keyword evidence="4" id="KW-0539">Nucleus</keyword>
<comment type="subcellular location">
    <subcellularLocation>
        <location evidence="1">Nucleus</location>
    </subcellularLocation>
</comment>
<feature type="domain" description="HTH myb-type" evidence="7">
    <location>
        <begin position="63"/>
        <end position="117"/>
    </location>
</feature>
<dbReference type="AlphaFoldDB" id="A0A9Q0R0I5"/>
<dbReference type="SMART" id="SM00717">
    <property type="entry name" value="SANT"/>
    <property type="match status" value="2"/>
</dbReference>
<dbReference type="PANTHER" id="PTHR47999:SF86">
    <property type="entry name" value="MYB-RELATED PROTEIN MYB4-LIKE"/>
    <property type="match status" value="1"/>
</dbReference>
<dbReference type="InterPro" id="IPR001005">
    <property type="entry name" value="SANT/Myb"/>
</dbReference>
<dbReference type="PROSITE" id="PS50090">
    <property type="entry name" value="MYB_LIKE"/>
    <property type="match status" value="2"/>
</dbReference>
<accession>A0A9Q0R0I5</accession>
<gene>
    <name evidence="8" type="ORF">NE237_009678</name>
</gene>
<feature type="domain" description="HTH myb-type" evidence="7">
    <location>
        <begin position="10"/>
        <end position="62"/>
    </location>
</feature>
<feature type="domain" description="Myb-like" evidence="6">
    <location>
        <begin position="63"/>
        <end position="113"/>
    </location>
</feature>
<dbReference type="GO" id="GO:0005634">
    <property type="term" value="C:nucleus"/>
    <property type="evidence" value="ECO:0007669"/>
    <property type="project" value="UniProtKB-SubCell"/>
</dbReference>
<feature type="compositionally biased region" description="Basic residues" evidence="5">
    <location>
        <begin position="132"/>
        <end position="150"/>
    </location>
</feature>
<feature type="compositionally biased region" description="Polar residues" evidence="5">
    <location>
        <begin position="155"/>
        <end position="165"/>
    </location>
</feature>
<evidence type="ECO:0000259" key="6">
    <source>
        <dbReference type="PROSITE" id="PS50090"/>
    </source>
</evidence>
<dbReference type="InterPro" id="IPR017930">
    <property type="entry name" value="Myb_dom"/>
</dbReference>
<dbReference type="InterPro" id="IPR009057">
    <property type="entry name" value="Homeodomain-like_sf"/>
</dbReference>
<proteinExistence type="predicted"/>
<dbReference type="Proteomes" id="UP001141806">
    <property type="component" value="Unassembled WGS sequence"/>
</dbReference>
<keyword evidence="9" id="KW-1185">Reference proteome</keyword>
<evidence type="ECO:0000256" key="3">
    <source>
        <dbReference type="ARBA" id="ARBA00023125"/>
    </source>
</evidence>
<name>A0A9Q0R0I5_9MAGN</name>